<organism evidence="3 4">
    <name type="scientific">Halomonas casei</name>
    <dbReference type="NCBI Taxonomy" id="2742613"/>
    <lineage>
        <taxon>Bacteria</taxon>
        <taxon>Pseudomonadati</taxon>
        <taxon>Pseudomonadota</taxon>
        <taxon>Gammaproteobacteria</taxon>
        <taxon>Oceanospirillales</taxon>
        <taxon>Halomonadaceae</taxon>
        <taxon>Halomonas</taxon>
    </lineage>
</organism>
<evidence type="ECO:0000256" key="1">
    <source>
        <dbReference type="SAM" id="SignalP"/>
    </source>
</evidence>
<dbReference type="PANTHER" id="PTHR37089">
    <property type="entry name" value="PROTEIN U-RELATED"/>
    <property type="match status" value="1"/>
</dbReference>
<proteinExistence type="predicted"/>
<gene>
    <name evidence="3" type="ORF">EI168_01760</name>
</gene>
<evidence type="ECO:0000313" key="3">
    <source>
        <dbReference type="EMBL" id="MBE0398834.1"/>
    </source>
</evidence>
<sequence length="181" mass="18380">MLVLNFSRTASLSTLAATLFVTSTLANAQSVTGTIDASITLEATCSVGGIEGTGVDFGSLAFGSHSALFDQVDTEVAGGSGITVLCSPGVAPTFTLVEGGNDGDAAPATHAMQNTEGGTFVGYTLYTDAARTDLLALNGDIVLDPFTNTAQTISLYGRAFGSPGNLPAGTYEDTLQVQLAW</sequence>
<reference evidence="3 4" key="1">
    <citation type="submission" date="2020-07" db="EMBL/GenBank/DDBJ databases">
        <title>Halophilic bacteria isolated from french cheeses.</title>
        <authorList>
            <person name="Kothe C.I."/>
            <person name="Farah-Kraiem B."/>
            <person name="Renault P."/>
            <person name="Dridi B."/>
        </authorList>
    </citation>
    <scope>NUCLEOTIDE SEQUENCE [LARGE SCALE GENOMIC DNA]</scope>
    <source>
        <strain evidence="3 4">FME1</strain>
    </source>
</reference>
<keyword evidence="1" id="KW-0732">Signal</keyword>
<dbReference type="InterPro" id="IPR007893">
    <property type="entry name" value="Spore_coat_U/FanG"/>
</dbReference>
<feature type="chain" id="PRO_5046501372" evidence="1">
    <location>
        <begin position="29"/>
        <end position="181"/>
    </location>
</feature>
<protein>
    <submittedName>
        <fullName evidence="3">Spore coat protein U domain-containing protein</fullName>
    </submittedName>
</protein>
<keyword evidence="4" id="KW-1185">Reference proteome</keyword>
<keyword evidence="3" id="KW-0946">Virion</keyword>
<dbReference type="RefSeq" id="WP_096277334.1">
    <property type="nucleotide sequence ID" value="NZ_CBCSBM010000003.1"/>
</dbReference>
<dbReference type="InterPro" id="IPR053167">
    <property type="entry name" value="Spore_coat_component"/>
</dbReference>
<feature type="domain" description="Spore coat protein U/FanG" evidence="2">
    <location>
        <begin position="32"/>
        <end position="177"/>
    </location>
</feature>
<feature type="signal peptide" evidence="1">
    <location>
        <begin position="1"/>
        <end position="28"/>
    </location>
</feature>
<dbReference type="Proteomes" id="UP001645039">
    <property type="component" value="Unassembled WGS sequence"/>
</dbReference>
<dbReference type="Pfam" id="PF05229">
    <property type="entry name" value="SCPU"/>
    <property type="match status" value="1"/>
</dbReference>
<accession>A0ABR9EX91</accession>
<dbReference type="EMBL" id="RRZD01000001">
    <property type="protein sequence ID" value="MBE0398834.1"/>
    <property type="molecule type" value="Genomic_DNA"/>
</dbReference>
<dbReference type="PANTHER" id="PTHR37089:SF4">
    <property type="entry name" value="EXPORTED PROTEIN"/>
    <property type="match status" value="1"/>
</dbReference>
<dbReference type="SMART" id="SM00972">
    <property type="entry name" value="SCPU"/>
    <property type="match status" value="1"/>
</dbReference>
<keyword evidence="3" id="KW-0167">Capsid protein</keyword>
<evidence type="ECO:0000313" key="4">
    <source>
        <dbReference type="Proteomes" id="UP001645039"/>
    </source>
</evidence>
<evidence type="ECO:0000259" key="2">
    <source>
        <dbReference type="Pfam" id="PF05229"/>
    </source>
</evidence>
<name>A0ABR9EX91_9GAMM</name>
<comment type="caution">
    <text evidence="3">The sequence shown here is derived from an EMBL/GenBank/DDBJ whole genome shotgun (WGS) entry which is preliminary data.</text>
</comment>